<dbReference type="OrthoDB" id="2563251at2759"/>
<reference evidence="3 4" key="1">
    <citation type="submission" date="2018-11" db="EMBL/GenBank/DDBJ databases">
        <title>Genome sequence of Saitozyma podzolica DSM 27192.</title>
        <authorList>
            <person name="Aliyu H."/>
            <person name="Gorte O."/>
            <person name="Ochsenreither K."/>
        </authorList>
    </citation>
    <scope>NUCLEOTIDE SEQUENCE [LARGE SCALE GENOMIC DNA]</scope>
    <source>
        <strain evidence="3 4">DSM 27192</strain>
    </source>
</reference>
<organism evidence="3 4">
    <name type="scientific">Saitozyma podzolica</name>
    <dbReference type="NCBI Taxonomy" id="1890683"/>
    <lineage>
        <taxon>Eukaryota</taxon>
        <taxon>Fungi</taxon>
        <taxon>Dikarya</taxon>
        <taxon>Basidiomycota</taxon>
        <taxon>Agaricomycotina</taxon>
        <taxon>Tremellomycetes</taxon>
        <taxon>Tremellales</taxon>
        <taxon>Trimorphomycetaceae</taxon>
        <taxon>Saitozyma</taxon>
    </lineage>
</organism>
<keyword evidence="1" id="KW-0175">Coiled coil</keyword>
<evidence type="ECO:0000313" key="4">
    <source>
        <dbReference type="Proteomes" id="UP000279259"/>
    </source>
</evidence>
<accession>A0A427YGC4</accession>
<feature type="region of interest" description="Disordered" evidence="2">
    <location>
        <begin position="147"/>
        <end position="188"/>
    </location>
</feature>
<feature type="compositionally biased region" description="Acidic residues" evidence="2">
    <location>
        <begin position="179"/>
        <end position="188"/>
    </location>
</feature>
<evidence type="ECO:0000256" key="2">
    <source>
        <dbReference type="SAM" id="MobiDB-lite"/>
    </source>
</evidence>
<sequence>MPQYALHNLSQAIHTDGRPPLRFLLVSNVSESQWVVSLYSSAPDLLVEDEGAVAEAIKGGFLHVDLKGESDLNDVDKLSLELDRADVETGSGDLLEAAFQMLSRPSGPGTDSFELRSLRAQVSQKDDEIASLQAKLASMKATMVRATASDKKKPVISPKKPANASALQPNQKRRKVVEDEFAGSDDDD</sequence>
<keyword evidence="4" id="KW-1185">Reference proteome</keyword>
<gene>
    <name evidence="3" type="ORF">EHS25_001490</name>
</gene>
<feature type="coiled-coil region" evidence="1">
    <location>
        <begin position="115"/>
        <end position="142"/>
    </location>
</feature>
<dbReference type="EMBL" id="RSCD01000011">
    <property type="protein sequence ID" value="RSH90156.1"/>
    <property type="molecule type" value="Genomic_DNA"/>
</dbReference>
<proteinExistence type="predicted"/>
<dbReference type="Proteomes" id="UP000279259">
    <property type="component" value="Unassembled WGS sequence"/>
</dbReference>
<comment type="caution">
    <text evidence="3">The sequence shown here is derived from an EMBL/GenBank/DDBJ whole genome shotgun (WGS) entry which is preliminary data.</text>
</comment>
<evidence type="ECO:0000313" key="3">
    <source>
        <dbReference type="EMBL" id="RSH90156.1"/>
    </source>
</evidence>
<name>A0A427YGC4_9TREE</name>
<dbReference type="AlphaFoldDB" id="A0A427YGC4"/>
<evidence type="ECO:0000256" key="1">
    <source>
        <dbReference type="SAM" id="Coils"/>
    </source>
</evidence>
<protein>
    <submittedName>
        <fullName evidence="3">Uncharacterized protein</fullName>
    </submittedName>
</protein>